<dbReference type="RefSeq" id="WP_259543829.1">
    <property type="nucleotide sequence ID" value="NZ_JANLCJ010000702.1"/>
</dbReference>
<keyword evidence="2" id="KW-1185">Reference proteome</keyword>
<comment type="caution">
    <text evidence="1">The sequence shown here is derived from an EMBL/GenBank/DDBJ whole genome shotgun (WGS) entry which is preliminary data.</text>
</comment>
<sequence>MIIKLGERQSAEIEKYCTEYDLDPNHVINMMVQEMTIAKSPKVAAKWFHWLKTGEWKQKA</sequence>
<accession>A0ABT2HBX0</accession>
<protein>
    <submittedName>
        <fullName evidence="1">Uncharacterized protein</fullName>
    </submittedName>
</protein>
<dbReference type="Proteomes" id="UP001165586">
    <property type="component" value="Unassembled WGS sequence"/>
</dbReference>
<evidence type="ECO:0000313" key="1">
    <source>
        <dbReference type="EMBL" id="MCS5737433.1"/>
    </source>
</evidence>
<evidence type="ECO:0000313" key="2">
    <source>
        <dbReference type="Proteomes" id="UP001165586"/>
    </source>
</evidence>
<dbReference type="EMBL" id="JANLCJ010000702">
    <property type="protein sequence ID" value="MCS5737433.1"/>
    <property type="molecule type" value="Genomic_DNA"/>
</dbReference>
<gene>
    <name evidence="1" type="ORF">N1032_27260</name>
</gene>
<reference evidence="1" key="1">
    <citation type="submission" date="2022-08" db="EMBL/GenBank/DDBJ databases">
        <authorList>
            <person name="Deng Y."/>
            <person name="Han X.-F."/>
            <person name="Zhang Y.-Q."/>
        </authorList>
    </citation>
    <scope>NUCLEOTIDE SEQUENCE</scope>
    <source>
        <strain evidence="1">CPCC 203386</strain>
    </source>
</reference>
<organism evidence="1 2">
    <name type="scientific">Herbiconiux daphne</name>
    <dbReference type="NCBI Taxonomy" id="2970914"/>
    <lineage>
        <taxon>Bacteria</taxon>
        <taxon>Bacillati</taxon>
        <taxon>Actinomycetota</taxon>
        <taxon>Actinomycetes</taxon>
        <taxon>Micrococcales</taxon>
        <taxon>Microbacteriaceae</taxon>
        <taxon>Herbiconiux</taxon>
    </lineage>
</organism>
<proteinExistence type="predicted"/>
<name>A0ABT2HBX0_9MICO</name>